<dbReference type="InterPro" id="IPR057023">
    <property type="entry name" value="PTP-SAK"/>
</dbReference>
<keyword evidence="4" id="KW-1185">Reference proteome</keyword>
<proteinExistence type="predicted"/>
<evidence type="ECO:0000313" key="4">
    <source>
        <dbReference type="Proteomes" id="UP000366051"/>
    </source>
</evidence>
<dbReference type="Gene3D" id="3.90.190.10">
    <property type="entry name" value="Protein tyrosine phosphatase superfamily"/>
    <property type="match status" value="1"/>
</dbReference>
<dbReference type="KEGG" id="hcv:FTV88_1973"/>
<dbReference type="Proteomes" id="UP000366051">
    <property type="component" value="Chromosome"/>
</dbReference>
<dbReference type="SUPFAM" id="SSF52799">
    <property type="entry name" value="(Phosphotyrosine protein) phosphatases II"/>
    <property type="match status" value="1"/>
</dbReference>
<accession>A0A5Q2N149</accession>
<dbReference type="InterPro" id="IPR050561">
    <property type="entry name" value="PTP"/>
</dbReference>
<evidence type="ECO:0000256" key="1">
    <source>
        <dbReference type="ARBA" id="ARBA00022801"/>
    </source>
</evidence>
<dbReference type="EMBL" id="CP045875">
    <property type="protein sequence ID" value="QGG48071.1"/>
    <property type="molecule type" value="Genomic_DNA"/>
</dbReference>
<gene>
    <name evidence="3" type="ORF">FTV88_1973</name>
</gene>
<keyword evidence="1" id="KW-0378">Hydrolase</keyword>
<dbReference type="InterPro" id="IPR029021">
    <property type="entry name" value="Prot-tyrosine_phosphatase-like"/>
</dbReference>
<sequence length="225" mass="26333">MSQFFVLHYNLEEDLPWLEPFFKLWKRFSEISGECFAMSSPNKKSDTPFPVSFWVIPGTLLAGQYPRNEGEEDSKEKLRQLLTIGQVNHIIDLTESGEKNYVSVPLQPYDELLNRVSKELSWFCTVERMPIQDRNVPSQKEMNAILNAIDEHRSKGKRVYIHCWGGHGRTGTVIGCYLIRHKMVEKDAVFERIIELRQAITDPVRRDFPSPETDEQRDFVLNWAW</sequence>
<dbReference type="PROSITE" id="PS50056">
    <property type="entry name" value="TYR_PHOSPHATASE_2"/>
    <property type="match status" value="1"/>
</dbReference>
<reference evidence="4" key="1">
    <citation type="submission" date="2019-11" db="EMBL/GenBank/DDBJ databases">
        <title>Genome sequence of Heliorestis convoluta strain HH, an alkaliphilic and minimalistic phototrophic bacterium from a soda lake in Egypt.</title>
        <authorList>
            <person name="Dewey E.D."/>
            <person name="Stokes L.M."/>
            <person name="Burchell B.M."/>
            <person name="Shaffer K.N."/>
            <person name="Huntington A.M."/>
            <person name="Baker J.M."/>
            <person name="Nadendla S."/>
            <person name="Giglio M.G."/>
            <person name="Touchman J.W."/>
            <person name="Blankenship R.E."/>
            <person name="Madigan M.T."/>
            <person name="Sattley W.M."/>
        </authorList>
    </citation>
    <scope>NUCLEOTIDE SEQUENCE [LARGE SCALE GENOMIC DNA]</scope>
    <source>
        <strain evidence="4">HH</strain>
    </source>
</reference>
<dbReference type="AlphaFoldDB" id="A0A5Q2N149"/>
<dbReference type="GO" id="GO:0016791">
    <property type="term" value="F:phosphatase activity"/>
    <property type="evidence" value="ECO:0007669"/>
    <property type="project" value="UniProtKB-ARBA"/>
</dbReference>
<feature type="domain" description="Tyrosine specific protein phosphatases" evidence="2">
    <location>
        <begin position="140"/>
        <end position="208"/>
    </location>
</feature>
<evidence type="ECO:0000313" key="3">
    <source>
        <dbReference type="EMBL" id="QGG48071.1"/>
    </source>
</evidence>
<organism evidence="3 4">
    <name type="scientific">Heliorestis convoluta</name>
    <dbReference type="NCBI Taxonomy" id="356322"/>
    <lineage>
        <taxon>Bacteria</taxon>
        <taxon>Bacillati</taxon>
        <taxon>Bacillota</taxon>
        <taxon>Clostridia</taxon>
        <taxon>Eubacteriales</taxon>
        <taxon>Heliobacteriaceae</taxon>
        <taxon>Heliorestis</taxon>
    </lineage>
</organism>
<dbReference type="PROSITE" id="PS00383">
    <property type="entry name" value="TYR_PHOSPHATASE_1"/>
    <property type="match status" value="1"/>
</dbReference>
<name>A0A5Q2N149_9FIRM</name>
<dbReference type="InterPro" id="IPR016130">
    <property type="entry name" value="Tyr_Pase_AS"/>
</dbReference>
<dbReference type="Pfam" id="PF22784">
    <property type="entry name" value="PTP-SAK"/>
    <property type="match status" value="1"/>
</dbReference>
<protein>
    <submittedName>
        <fullName evidence="3">Dual specificty protein phasphatase, putative</fullName>
    </submittedName>
</protein>
<dbReference type="InterPro" id="IPR000387">
    <property type="entry name" value="Tyr_Pase_dom"/>
</dbReference>
<evidence type="ECO:0000259" key="2">
    <source>
        <dbReference type="PROSITE" id="PS50056"/>
    </source>
</evidence>
<dbReference type="PANTHER" id="PTHR23339">
    <property type="entry name" value="TYROSINE SPECIFIC PROTEIN PHOSPHATASE AND DUAL SPECIFICITY PROTEIN PHOSPHATASE"/>
    <property type="match status" value="1"/>
</dbReference>